<accession>A0A9R0JTZ9</accession>
<dbReference type="PANTHER" id="PTHR44259:SF107">
    <property type="entry name" value="F-BOX PROTEIN SKIP23-LIKE"/>
    <property type="match status" value="1"/>
</dbReference>
<gene>
    <name evidence="3" type="primary">LOC110786777</name>
</gene>
<evidence type="ECO:0000313" key="3">
    <source>
        <dbReference type="RefSeq" id="XP_021847045.1"/>
    </source>
</evidence>
<dbReference type="OrthoDB" id="642536at2759"/>
<dbReference type="InterPro" id="IPR050942">
    <property type="entry name" value="F-box_BR-signaling"/>
</dbReference>
<reference evidence="3" key="2">
    <citation type="submission" date="2025-08" db="UniProtKB">
        <authorList>
            <consortium name="RefSeq"/>
        </authorList>
    </citation>
    <scope>IDENTIFICATION</scope>
    <source>
        <tissue evidence="3">Leaf</tissue>
    </source>
</reference>
<dbReference type="KEGG" id="soe:110786777"/>
<organism evidence="2 3">
    <name type="scientific">Spinacia oleracea</name>
    <name type="common">Spinach</name>
    <dbReference type="NCBI Taxonomy" id="3562"/>
    <lineage>
        <taxon>Eukaryota</taxon>
        <taxon>Viridiplantae</taxon>
        <taxon>Streptophyta</taxon>
        <taxon>Embryophyta</taxon>
        <taxon>Tracheophyta</taxon>
        <taxon>Spermatophyta</taxon>
        <taxon>Magnoliopsida</taxon>
        <taxon>eudicotyledons</taxon>
        <taxon>Gunneridae</taxon>
        <taxon>Pentapetalae</taxon>
        <taxon>Caryophyllales</taxon>
        <taxon>Chenopodiaceae</taxon>
        <taxon>Chenopodioideae</taxon>
        <taxon>Anserineae</taxon>
        <taxon>Spinacia</taxon>
    </lineage>
</organism>
<evidence type="ECO:0000313" key="2">
    <source>
        <dbReference type="Proteomes" id="UP000813463"/>
    </source>
</evidence>
<dbReference type="AlphaFoldDB" id="A0A9R0JTZ9"/>
<dbReference type="InterPro" id="IPR005174">
    <property type="entry name" value="KIB1-4_b-propeller"/>
</dbReference>
<dbReference type="Pfam" id="PF03478">
    <property type="entry name" value="Beta-prop_KIB1-4"/>
    <property type="match status" value="1"/>
</dbReference>
<sequence length="277" mass="31881">MFNPLTGVRIRLPPHPTMPTKHEDKDDPHFLRFRLLDKVIVYEADNDYNSIVIATPCNLLDYVAYAKPGDQAWTTLVSSPNLIGLVEDVVRWGSKMLFLYVRGVVGYCDISAIQNSEPTTIMEYLPSPYALMNHVKRHCFYLLESFGDLLMVFRCKKEVLYENRRHNQDIFYLTTHFKVYKLNLSTRNWKEVNELGSVALFVGNDTSMSVCAPEISNCKSNSIYFTYDEWDFRDAATLKGGHDMGLFNMTNKELETVYDGGDISSDLSTALWFMPKF</sequence>
<proteinExistence type="predicted"/>
<protein>
    <submittedName>
        <fullName evidence="3">F-box protein SKIP23-like</fullName>
    </submittedName>
</protein>
<keyword evidence="2" id="KW-1185">Reference proteome</keyword>
<feature type="domain" description="KIB1-4 beta-propeller" evidence="1">
    <location>
        <begin position="1"/>
        <end position="248"/>
    </location>
</feature>
<dbReference type="PANTHER" id="PTHR44259">
    <property type="entry name" value="OS07G0183000 PROTEIN-RELATED"/>
    <property type="match status" value="1"/>
</dbReference>
<name>A0A9R0JTZ9_SPIOL</name>
<dbReference type="Proteomes" id="UP000813463">
    <property type="component" value="Chromosome 1"/>
</dbReference>
<dbReference type="GeneID" id="110786777"/>
<evidence type="ECO:0000259" key="1">
    <source>
        <dbReference type="Pfam" id="PF03478"/>
    </source>
</evidence>
<dbReference type="RefSeq" id="XP_021847045.1">
    <property type="nucleotide sequence ID" value="XM_021991353.2"/>
</dbReference>
<reference evidence="2" key="1">
    <citation type="journal article" date="2021" name="Nat. Commun.">
        <title>Genomic analyses provide insights into spinach domestication and the genetic basis of agronomic traits.</title>
        <authorList>
            <person name="Cai X."/>
            <person name="Sun X."/>
            <person name="Xu C."/>
            <person name="Sun H."/>
            <person name="Wang X."/>
            <person name="Ge C."/>
            <person name="Zhang Z."/>
            <person name="Wang Q."/>
            <person name="Fei Z."/>
            <person name="Jiao C."/>
            <person name="Wang Q."/>
        </authorList>
    </citation>
    <scope>NUCLEOTIDE SEQUENCE [LARGE SCALE GENOMIC DNA]</scope>
    <source>
        <strain evidence="2">cv. Varoflay</strain>
    </source>
</reference>